<dbReference type="AlphaFoldDB" id="A0AAF0HC91"/>
<organism evidence="1 2">
    <name type="scientific">Agrobacterium larrymoorei</name>
    <dbReference type="NCBI Taxonomy" id="160699"/>
    <lineage>
        <taxon>Bacteria</taxon>
        <taxon>Pseudomonadati</taxon>
        <taxon>Pseudomonadota</taxon>
        <taxon>Alphaproteobacteria</taxon>
        <taxon>Hyphomicrobiales</taxon>
        <taxon>Rhizobiaceae</taxon>
        <taxon>Rhizobium/Agrobacterium group</taxon>
        <taxon>Agrobacterium</taxon>
    </lineage>
</organism>
<sequence length="307" mass="34532">MSAAIGATVLLVALSLHVETQRASYNRFVDKALFEHGVKINLIGTSNFSRQEDGKTLEVGINPDATPASKNYVHAAYSFLGQFGGHTVELTQRIDNFFETSRYVYVSPQNMPLQQSAELFLNHLRSSSQLAYVGNLSGEFWSYLNATLPGFNGTSFYFNSEFSNIDFDRVIKTGAPHKLENTRIEKSVVYVNAPQSQSFSNYVALQEIFQEYNMAADVNDPEFRLASILYDHDDQLGTLTGSQRLDELQKNAAMGLCPFDVMLTMQLQKSKGSNPSPAGLTEFALLNMRSYYSYWTSRSDLFDDRCW</sequence>
<evidence type="ECO:0000313" key="2">
    <source>
        <dbReference type="Proteomes" id="UP000298664"/>
    </source>
</evidence>
<protein>
    <submittedName>
        <fullName evidence="1">Uncharacterized protein</fullName>
    </submittedName>
</protein>
<evidence type="ECO:0000313" key="1">
    <source>
        <dbReference type="EMBL" id="WHA43232.1"/>
    </source>
</evidence>
<gene>
    <name evidence="1" type="ORF">CFBP5477_018460</name>
</gene>
<dbReference type="RefSeq" id="WP_137395183.1">
    <property type="nucleotide sequence ID" value="NZ_CP124734.1"/>
</dbReference>
<reference evidence="1" key="1">
    <citation type="submission" date="2023-05" db="EMBL/GenBank/DDBJ databases">
        <title>Complete genome sequence of Agrobacterium larrymoorei CFBP5477.</title>
        <authorList>
            <person name="Yen H.-C."/>
            <person name="Chou L."/>
            <person name="Lin Y.-C."/>
            <person name="Lai E.-M."/>
            <person name="Kuo C.-H."/>
        </authorList>
    </citation>
    <scope>NUCLEOTIDE SEQUENCE</scope>
    <source>
        <strain evidence="1">CFBP5477</strain>
    </source>
</reference>
<accession>A0AAF0HC91</accession>
<dbReference type="EMBL" id="CP124734">
    <property type="protein sequence ID" value="WHA43232.1"/>
    <property type="molecule type" value="Genomic_DNA"/>
</dbReference>
<proteinExistence type="predicted"/>
<dbReference type="Proteomes" id="UP000298664">
    <property type="component" value="Chromosome Linear"/>
</dbReference>
<name>A0AAF0HC91_9HYPH</name>